<protein>
    <recommendedName>
        <fullName evidence="1">FCH domain-containing protein</fullName>
    </recommendedName>
</protein>
<dbReference type="PANTHER" id="PTHR15735:SF21">
    <property type="entry name" value="PROTEIN NERVOUS WRECK"/>
    <property type="match status" value="1"/>
</dbReference>
<dbReference type="HOGENOM" id="CLU_758912_0_0_1"/>
<dbReference type="STRING" id="936435.F8Q177"/>
<dbReference type="PANTHER" id="PTHR15735">
    <property type="entry name" value="FCH AND DOUBLE SH3 DOMAINS PROTEIN"/>
    <property type="match status" value="1"/>
</dbReference>
<dbReference type="InterPro" id="IPR001060">
    <property type="entry name" value="FCH_dom"/>
</dbReference>
<dbReference type="EMBL" id="GL945481">
    <property type="protein sequence ID" value="EGN98055.1"/>
    <property type="molecule type" value="Genomic_DNA"/>
</dbReference>
<gene>
    <name evidence="2" type="ORF">SERLA73DRAFT_55208</name>
</gene>
<dbReference type="OMA" id="DATHEHQ"/>
<dbReference type="OrthoDB" id="8783038at2759"/>
<organism evidence="3">
    <name type="scientific">Serpula lacrymans var. lacrymans (strain S7.3)</name>
    <name type="common">Dry rot fungus</name>
    <dbReference type="NCBI Taxonomy" id="936435"/>
    <lineage>
        <taxon>Eukaryota</taxon>
        <taxon>Fungi</taxon>
        <taxon>Dikarya</taxon>
        <taxon>Basidiomycota</taxon>
        <taxon>Agaricomycotina</taxon>
        <taxon>Agaricomycetes</taxon>
        <taxon>Agaricomycetidae</taxon>
        <taxon>Boletales</taxon>
        <taxon>Coniophorineae</taxon>
        <taxon>Serpulaceae</taxon>
        <taxon>Serpula</taxon>
    </lineage>
</organism>
<sequence>MQNSGESYGQTLPDQVDRIANLFDAHLGLLVDVRELYRDRAAVEREYAAKLQVLARKATDKKNKIASLLVVGDSPTKVYDEATLRQSTLDNAYNEIISSVSNASQDHINLADAITAHITESLKTVERQNEEGKKKVSQNELSHKPCVYLISTAVANKMKAKFYTEDLPGLEDDLQTRLVTKFVGILLQAQTIQIMHHDTLKDRFASVESALKAIDAGKDQDLFADHNIRPFTVPNDLRFEPCSSHYDTVYMNVEPAPKIFLQNKLARSRNKLQELEPVLQAKRDEVEKYGNFAAGYSSNDDSVNNDEVLSNYLEAKQQLVFYSNSACILNTEIETISAALGDDEGGQSPHAFKSSSFSIPTTCGYCKVR</sequence>
<keyword evidence="3" id="KW-1185">Reference proteome</keyword>
<dbReference type="GO" id="GO:0030833">
    <property type="term" value="P:regulation of actin filament polymerization"/>
    <property type="evidence" value="ECO:0007669"/>
    <property type="project" value="TreeGrafter"/>
</dbReference>
<dbReference type="Gene3D" id="1.20.1270.60">
    <property type="entry name" value="Arfaptin homology (AH) domain/BAR domain"/>
    <property type="match status" value="2"/>
</dbReference>
<dbReference type="Proteomes" id="UP000008063">
    <property type="component" value="Unassembled WGS sequence"/>
</dbReference>
<evidence type="ECO:0000259" key="1">
    <source>
        <dbReference type="SMART" id="SM00055"/>
    </source>
</evidence>
<dbReference type="SMART" id="SM00055">
    <property type="entry name" value="FCH"/>
    <property type="match status" value="1"/>
</dbReference>
<dbReference type="Pfam" id="PF00611">
    <property type="entry name" value="FCH"/>
    <property type="match status" value="1"/>
</dbReference>
<dbReference type="InterPro" id="IPR027267">
    <property type="entry name" value="AH/BAR_dom_sf"/>
</dbReference>
<accession>F8Q177</accession>
<feature type="domain" description="FCH" evidence="1">
    <location>
        <begin position="6"/>
        <end position="114"/>
    </location>
</feature>
<dbReference type="FunCoup" id="F8Q177">
    <property type="interactions" value="92"/>
</dbReference>
<dbReference type="InParanoid" id="F8Q177"/>
<evidence type="ECO:0000313" key="2">
    <source>
        <dbReference type="EMBL" id="EGN98055.1"/>
    </source>
</evidence>
<dbReference type="AlphaFoldDB" id="F8Q177"/>
<proteinExistence type="predicted"/>
<dbReference type="SUPFAM" id="SSF103657">
    <property type="entry name" value="BAR/IMD domain-like"/>
    <property type="match status" value="1"/>
</dbReference>
<name>F8Q177_SERL3</name>
<evidence type="ECO:0000313" key="3">
    <source>
        <dbReference type="Proteomes" id="UP000008063"/>
    </source>
</evidence>
<reference evidence="3" key="1">
    <citation type="journal article" date="2011" name="Science">
        <title>The plant cell wall-decomposing machinery underlies the functional diversity of forest fungi.</title>
        <authorList>
            <person name="Eastwood D.C."/>
            <person name="Floudas D."/>
            <person name="Binder M."/>
            <person name="Majcherczyk A."/>
            <person name="Schneider P."/>
            <person name="Aerts A."/>
            <person name="Asiegbu F.O."/>
            <person name="Baker S.E."/>
            <person name="Barry K."/>
            <person name="Bendiksby M."/>
            <person name="Blumentritt M."/>
            <person name="Coutinho P.M."/>
            <person name="Cullen D."/>
            <person name="de Vries R.P."/>
            <person name="Gathman A."/>
            <person name="Goodell B."/>
            <person name="Henrissat B."/>
            <person name="Ihrmark K."/>
            <person name="Kauserud H."/>
            <person name="Kohler A."/>
            <person name="LaButti K."/>
            <person name="Lapidus A."/>
            <person name="Lavin J.L."/>
            <person name="Lee Y.-H."/>
            <person name="Lindquist E."/>
            <person name="Lilly W."/>
            <person name="Lucas S."/>
            <person name="Morin E."/>
            <person name="Murat C."/>
            <person name="Oguiza J.A."/>
            <person name="Park J."/>
            <person name="Pisabarro A.G."/>
            <person name="Riley R."/>
            <person name="Rosling A."/>
            <person name="Salamov A."/>
            <person name="Schmidt O."/>
            <person name="Schmutz J."/>
            <person name="Skrede I."/>
            <person name="Stenlid J."/>
            <person name="Wiebenga A."/>
            <person name="Xie X."/>
            <person name="Kuees U."/>
            <person name="Hibbett D.S."/>
            <person name="Hoffmeister D."/>
            <person name="Hoegberg N."/>
            <person name="Martin F."/>
            <person name="Grigoriev I.V."/>
            <person name="Watkinson S.C."/>
        </authorList>
    </citation>
    <scope>NUCLEOTIDE SEQUENCE [LARGE SCALE GENOMIC DNA]</scope>
    <source>
        <strain evidence="3">strain S7.3</strain>
    </source>
</reference>
<dbReference type="eggNOG" id="KOG3565">
    <property type="taxonomic scope" value="Eukaryota"/>
</dbReference>